<dbReference type="GO" id="GO:0008234">
    <property type="term" value="F:cysteine-type peptidase activity"/>
    <property type="evidence" value="ECO:0007669"/>
    <property type="project" value="UniProtKB-KW"/>
</dbReference>
<evidence type="ECO:0008006" key="13">
    <source>
        <dbReference type="Google" id="ProtNLM"/>
    </source>
</evidence>
<name>A0ABD1FG28_HYPHA</name>
<evidence type="ECO:0000256" key="7">
    <source>
        <dbReference type="RuleBase" id="RU003971"/>
    </source>
</evidence>
<dbReference type="InterPro" id="IPR001309">
    <property type="entry name" value="Pept_C14_p20"/>
</dbReference>
<reference evidence="11 12" key="1">
    <citation type="submission" date="2024-05" db="EMBL/GenBank/DDBJ databases">
        <title>Genetic variation in Jamaican populations of the coffee berry borer (Hypothenemus hampei).</title>
        <authorList>
            <person name="Errbii M."/>
            <person name="Myrie A."/>
        </authorList>
    </citation>
    <scope>NUCLEOTIDE SEQUENCE [LARGE SCALE GENOMIC DNA]</scope>
    <source>
        <strain evidence="11">JA-Hopewell-2020-01-JO</strain>
        <tissue evidence="11">Whole body</tissue>
    </source>
</reference>
<dbReference type="InterPro" id="IPR002398">
    <property type="entry name" value="Pept_C14"/>
</dbReference>
<dbReference type="Pfam" id="PF00656">
    <property type="entry name" value="Peptidase_C14"/>
    <property type="match status" value="1"/>
</dbReference>
<dbReference type="FunFam" id="3.40.50.1460:FF:000001">
    <property type="entry name" value="Caspase-3 preproprotein"/>
    <property type="match status" value="1"/>
</dbReference>
<dbReference type="InterPro" id="IPR015917">
    <property type="entry name" value="Pept_C14A"/>
</dbReference>
<keyword evidence="4" id="KW-0378">Hydrolase</keyword>
<sequence length="333" mass="37439">MDFNNGKDEVGQMENGLVEIFHDAEDGRNGNENGDEGDAHGKPGATAMEIYANMPVPKYATHYKMDHQKRGIALIFNHESFECGGLRSRSGTNEDCKNFKDCLKSLGFDVQVFKDLNYMELDYQVKQVAAMDHSNHDCLLIAILSHGEMGIVYAKDNPYKPDNLWSLFTADKCPTLAGKPKMFFLQACQGDKLDAGINLTLSRTEIDGEINTYKIPVQADFLIVYSTVKGYYSWRNTTKGSWFIQALCEELKRRAHTEDLMTILTFVSQRVAMDFESNVPDSPTMHRQKQIPCVMSMLTRLIKFTVPGSNTAEDSLENEHKNAKKTVTGCSSI</sequence>
<dbReference type="EMBL" id="JBDJPC010000001">
    <property type="protein sequence ID" value="KAL1518241.1"/>
    <property type="molecule type" value="Genomic_DNA"/>
</dbReference>
<dbReference type="SMART" id="SM00115">
    <property type="entry name" value="CASc"/>
    <property type="match status" value="1"/>
</dbReference>
<evidence type="ECO:0000259" key="9">
    <source>
        <dbReference type="PROSITE" id="PS50207"/>
    </source>
</evidence>
<keyword evidence="3" id="KW-0053">Apoptosis</keyword>
<dbReference type="InterPro" id="IPR016129">
    <property type="entry name" value="Caspase_his_AS"/>
</dbReference>
<feature type="region of interest" description="Disordered" evidence="8">
    <location>
        <begin position="312"/>
        <end position="333"/>
    </location>
</feature>
<dbReference type="PROSITE" id="PS50207">
    <property type="entry name" value="CASPASE_P10"/>
    <property type="match status" value="1"/>
</dbReference>
<dbReference type="CDD" id="cd00032">
    <property type="entry name" value="CASc"/>
    <property type="match status" value="1"/>
</dbReference>
<evidence type="ECO:0000256" key="2">
    <source>
        <dbReference type="ARBA" id="ARBA00022670"/>
    </source>
</evidence>
<dbReference type="PANTHER" id="PTHR10454">
    <property type="entry name" value="CASPASE"/>
    <property type="match status" value="1"/>
</dbReference>
<keyword evidence="12" id="KW-1185">Reference proteome</keyword>
<evidence type="ECO:0000259" key="10">
    <source>
        <dbReference type="PROSITE" id="PS50208"/>
    </source>
</evidence>
<dbReference type="PANTHER" id="PTHR10454:SF245">
    <property type="entry name" value="CASPASE-RELATED"/>
    <property type="match status" value="1"/>
</dbReference>
<feature type="region of interest" description="Disordered" evidence="8">
    <location>
        <begin position="24"/>
        <end position="43"/>
    </location>
</feature>
<dbReference type="InterPro" id="IPR011600">
    <property type="entry name" value="Pept_C14_caspase"/>
</dbReference>
<dbReference type="InterPro" id="IPR033139">
    <property type="entry name" value="Caspase_cys_AS"/>
</dbReference>
<organism evidence="11 12">
    <name type="scientific">Hypothenemus hampei</name>
    <name type="common">Coffee berry borer</name>
    <dbReference type="NCBI Taxonomy" id="57062"/>
    <lineage>
        <taxon>Eukaryota</taxon>
        <taxon>Metazoa</taxon>
        <taxon>Ecdysozoa</taxon>
        <taxon>Arthropoda</taxon>
        <taxon>Hexapoda</taxon>
        <taxon>Insecta</taxon>
        <taxon>Pterygota</taxon>
        <taxon>Neoptera</taxon>
        <taxon>Endopterygota</taxon>
        <taxon>Coleoptera</taxon>
        <taxon>Polyphaga</taxon>
        <taxon>Cucujiformia</taxon>
        <taxon>Curculionidae</taxon>
        <taxon>Scolytinae</taxon>
        <taxon>Hypothenemus</taxon>
    </lineage>
</organism>
<accession>A0ABD1FG28</accession>
<dbReference type="SUPFAM" id="SSF52129">
    <property type="entry name" value="Caspase-like"/>
    <property type="match status" value="1"/>
</dbReference>
<evidence type="ECO:0000256" key="6">
    <source>
        <dbReference type="ARBA" id="ARBA00023145"/>
    </source>
</evidence>
<dbReference type="AlphaFoldDB" id="A0ABD1FG28"/>
<dbReference type="GO" id="GO:0045751">
    <property type="term" value="P:negative regulation of Toll signaling pathway"/>
    <property type="evidence" value="ECO:0007669"/>
    <property type="project" value="UniProtKB-ARBA"/>
</dbReference>
<evidence type="ECO:0000256" key="3">
    <source>
        <dbReference type="ARBA" id="ARBA00022703"/>
    </source>
</evidence>
<comment type="similarity">
    <text evidence="1 7">Belongs to the peptidase C14A family.</text>
</comment>
<evidence type="ECO:0000313" key="12">
    <source>
        <dbReference type="Proteomes" id="UP001566132"/>
    </source>
</evidence>
<dbReference type="GO" id="GO:1990525">
    <property type="term" value="F:BIR domain binding"/>
    <property type="evidence" value="ECO:0007669"/>
    <property type="project" value="UniProtKB-ARBA"/>
</dbReference>
<evidence type="ECO:0000256" key="5">
    <source>
        <dbReference type="ARBA" id="ARBA00022807"/>
    </source>
</evidence>
<dbReference type="InterPro" id="IPR029030">
    <property type="entry name" value="Caspase-like_dom_sf"/>
</dbReference>
<dbReference type="InterPro" id="IPR002138">
    <property type="entry name" value="Pept_C14_p10"/>
</dbReference>
<protein>
    <recommendedName>
        <fullName evidence="13">Caspase-1</fullName>
    </recommendedName>
</protein>
<evidence type="ECO:0000256" key="8">
    <source>
        <dbReference type="SAM" id="MobiDB-lite"/>
    </source>
</evidence>
<dbReference type="GO" id="GO:0016322">
    <property type="term" value="P:neuron remodeling"/>
    <property type="evidence" value="ECO:0007669"/>
    <property type="project" value="UniProtKB-ARBA"/>
</dbReference>
<keyword evidence="5" id="KW-0788">Thiol protease</keyword>
<dbReference type="GO" id="GO:0045476">
    <property type="term" value="P:nurse cell apoptotic process"/>
    <property type="evidence" value="ECO:0007669"/>
    <property type="project" value="UniProtKB-ARBA"/>
</dbReference>
<evidence type="ECO:0000256" key="1">
    <source>
        <dbReference type="ARBA" id="ARBA00010134"/>
    </source>
</evidence>
<dbReference type="PROSITE" id="PS01121">
    <property type="entry name" value="CASPASE_HIS"/>
    <property type="match status" value="1"/>
</dbReference>
<proteinExistence type="inferred from homology"/>
<dbReference type="Gene3D" id="3.40.50.1460">
    <property type="match status" value="1"/>
</dbReference>
<keyword evidence="6" id="KW-0865">Zymogen</keyword>
<feature type="domain" description="Caspase family p10" evidence="9">
    <location>
        <begin position="211"/>
        <end position="306"/>
    </location>
</feature>
<dbReference type="PROSITE" id="PS01122">
    <property type="entry name" value="CASPASE_CYS"/>
    <property type="match status" value="1"/>
</dbReference>
<dbReference type="Proteomes" id="UP001566132">
    <property type="component" value="Unassembled WGS sequence"/>
</dbReference>
<evidence type="ECO:0000313" key="11">
    <source>
        <dbReference type="EMBL" id="KAL1518241.1"/>
    </source>
</evidence>
<dbReference type="GO" id="GO:0006508">
    <property type="term" value="P:proteolysis"/>
    <property type="evidence" value="ECO:0007669"/>
    <property type="project" value="UniProtKB-KW"/>
</dbReference>
<keyword evidence="2" id="KW-0645">Protease</keyword>
<feature type="domain" description="Caspase family p20" evidence="10">
    <location>
        <begin position="69"/>
        <end position="192"/>
    </location>
</feature>
<dbReference type="PRINTS" id="PR00376">
    <property type="entry name" value="IL1BCENZYME"/>
</dbReference>
<evidence type="ECO:0000256" key="4">
    <source>
        <dbReference type="ARBA" id="ARBA00022801"/>
    </source>
</evidence>
<gene>
    <name evidence="11" type="ORF">ABEB36_001892</name>
</gene>
<comment type="caution">
    <text evidence="11">The sequence shown here is derived from an EMBL/GenBank/DDBJ whole genome shotgun (WGS) entry which is preliminary data.</text>
</comment>
<dbReference type="PROSITE" id="PS50208">
    <property type="entry name" value="CASPASE_P20"/>
    <property type="match status" value="1"/>
</dbReference>